<dbReference type="GO" id="GO:0005829">
    <property type="term" value="C:cytosol"/>
    <property type="evidence" value="ECO:0007669"/>
    <property type="project" value="TreeGrafter"/>
</dbReference>
<sequence>MAVEEDELHGDILEAVFAHVPLVHLVAAAAVSGEWNDAVSASLRYLKPPRPWLIVHEQSTRAPYSISARAYDPRSDIWIDVPSPPMDWSAGAYHLDSSNSGFLFAHGGSRLRFSSDALNFEWRDLDPPAVSRCDAIVARVGDFVVVAGGAWDFEDDAFAVEAYDLKSGERFDCDSMPLSDGDSGNLTSLSVAVAGEKSLVVASKETGVTHWFDPETRSWSGPSKLAPDVQLISRYLIGCTNQGLVLVGVCGPENIKVWRIDQRNSGRPYEIGEMPPEFARKVKSANFGYASLNVAAAGCMIYLYNDTWDVQEVVACELLAGGGCGWWSVRHVAAREDLIGIRLVYTCSEVGIEELRSALRTGFSYYRNFKKTGKIV</sequence>
<dbReference type="PANTHER" id="PTHR24414:SF44">
    <property type="entry name" value="F-BOX DOMAIN-CONTAINING PROTEIN"/>
    <property type="match status" value="1"/>
</dbReference>
<comment type="caution">
    <text evidence="1">The sequence shown here is derived from an EMBL/GenBank/DDBJ whole genome shotgun (WGS) entry which is preliminary data.</text>
</comment>
<evidence type="ECO:0000313" key="2">
    <source>
        <dbReference type="Proteomes" id="UP000015453"/>
    </source>
</evidence>
<dbReference type="GO" id="GO:0043161">
    <property type="term" value="P:proteasome-mediated ubiquitin-dependent protein catabolic process"/>
    <property type="evidence" value="ECO:0007669"/>
    <property type="project" value="TreeGrafter"/>
</dbReference>
<proteinExistence type="predicted"/>
<keyword evidence="2" id="KW-1185">Reference proteome</keyword>
<dbReference type="OrthoDB" id="1854110at2759"/>
<accession>S8E5V3</accession>
<dbReference type="EMBL" id="AUSU01002940">
    <property type="protein sequence ID" value="EPS67762.1"/>
    <property type="molecule type" value="Genomic_DNA"/>
</dbReference>
<reference evidence="1 2" key="1">
    <citation type="journal article" date="2013" name="BMC Genomics">
        <title>The miniature genome of a carnivorous plant Genlisea aurea contains a low number of genes and short non-coding sequences.</title>
        <authorList>
            <person name="Leushkin E.V."/>
            <person name="Sutormin R.A."/>
            <person name="Nabieva E.R."/>
            <person name="Penin A.A."/>
            <person name="Kondrashov A.S."/>
            <person name="Logacheva M.D."/>
        </authorList>
    </citation>
    <scope>NUCLEOTIDE SEQUENCE [LARGE SCALE GENOMIC DNA]</scope>
</reference>
<name>S8E5V3_9LAMI</name>
<dbReference type="InterPro" id="IPR050354">
    <property type="entry name" value="F-box/kelch-repeat_ARATH"/>
</dbReference>
<dbReference type="PANTHER" id="PTHR24414">
    <property type="entry name" value="F-BOX/KELCH-REPEAT PROTEIN SKIP4"/>
    <property type="match status" value="1"/>
</dbReference>
<dbReference type="GO" id="GO:0005634">
    <property type="term" value="C:nucleus"/>
    <property type="evidence" value="ECO:0007669"/>
    <property type="project" value="TreeGrafter"/>
</dbReference>
<evidence type="ECO:0008006" key="3">
    <source>
        <dbReference type="Google" id="ProtNLM"/>
    </source>
</evidence>
<dbReference type="SUPFAM" id="SSF117281">
    <property type="entry name" value="Kelch motif"/>
    <property type="match status" value="1"/>
</dbReference>
<dbReference type="AlphaFoldDB" id="S8E5V3"/>
<organism evidence="1 2">
    <name type="scientific">Genlisea aurea</name>
    <dbReference type="NCBI Taxonomy" id="192259"/>
    <lineage>
        <taxon>Eukaryota</taxon>
        <taxon>Viridiplantae</taxon>
        <taxon>Streptophyta</taxon>
        <taxon>Embryophyta</taxon>
        <taxon>Tracheophyta</taxon>
        <taxon>Spermatophyta</taxon>
        <taxon>Magnoliopsida</taxon>
        <taxon>eudicotyledons</taxon>
        <taxon>Gunneridae</taxon>
        <taxon>Pentapetalae</taxon>
        <taxon>asterids</taxon>
        <taxon>lamiids</taxon>
        <taxon>Lamiales</taxon>
        <taxon>Lentibulariaceae</taxon>
        <taxon>Genlisea</taxon>
    </lineage>
</organism>
<gene>
    <name evidence="1" type="ORF">M569_07013</name>
</gene>
<dbReference type="InterPro" id="IPR015915">
    <property type="entry name" value="Kelch-typ_b-propeller"/>
</dbReference>
<dbReference type="Proteomes" id="UP000015453">
    <property type="component" value="Unassembled WGS sequence"/>
</dbReference>
<protein>
    <recommendedName>
        <fullName evidence="3">F-box domain-containing protein</fullName>
    </recommendedName>
</protein>
<dbReference type="Gene3D" id="2.120.10.80">
    <property type="entry name" value="Kelch-type beta propeller"/>
    <property type="match status" value="1"/>
</dbReference>
<evidence type="ECO:0000313" key="1">
    <source>
        <dbReference type="EMBL" id="EPS67762.1"/>
    </source>
</evidence>